<feature type="domain" description="N-acetyltransferase" evidence="3">
    <location>
        <begin position="1"/>
        <end position="156"/>
    </location>
</feature>
<evidence type="ECO:0000259" key="3">
    <source>
        <dbReference type="PROSITE" id="PS51186"/>
    </source>
</evidence>
<evidence type="ECO:0000256" key="2">
    <source>
        <dbReference type="ARBA" id="ARBA00023315"/>
    </source>
</evidence>
<dbReference type="EC" id="2.3.-.-" evidence="4"/>
<dbReference type="PANTHER" id="PTHR43877:SF2">
    <property type="entry name" value="AMINOALKYLPHOSPHONATE N-ACETYLTRANSFERASE-RELATED"/>
    <property type="match status" value="1"/>
</dbReference>
<gene>
    <name evidence="4" type="ORF">ACFQ4Y_16070</name>
</gene>
<organism evidence="4 5">
    <name type="scientific">Kroppenstedtia sanguinis</name>
    <dbReference type="NCBI Taxonomy" id="1380684"/>
    <lineage>
        <taxon>Bacteria</taxon>
        <taxon>Bacillati</taxon>
        <taxon>Bacillota</taxon>
        <taxon>Bacilli</taxon>
        <taxon>Bacillales</taxon>
        <taxon>Thermoactinomycetaceae</taxon>
        <taxon>Kroppenstedtia</taxon>
    </lineage>
</organism>
<dbReference type="PROSITE" id="PS51186">
    <property type="entry name" value="GNAT"/>
    <property type="match status" value="1"/>
</dbReference>
<dbReference type="InterPro" id="IPR016181">
    <property type="entry name" value="Acyl_CoA_acyltransferase"/>
</dbReference>
<dbReference type="InterPro" id="IPR000182">
    <property type="entry name" value="GNAT_dom"/>
</dbReference>
<name>A0ABW4CEH3_9BACL</name>
<dbReference type="Proteomes" id="UP001597282">
    <property type="component" value="Unassembled WGS sequence"/>
</dbReference>
<dbReference type="Pfam" id="PF00583">
    <property type="entry name" value="Acetyltransf_1"/>
    <property type="match status" value="1"/>
</dbReference>
<keyword evidence="1 4" id="KW-0808">Transferase</keyword>
<dbReference type="Gene3D" id="3.40.630.30">
    <property type="match status" value="1"/>
</dbReference>
<evidence type="ECO:0000313" key="4">
    <source>
        <dbReference type="EMBL" id="MFD1428418.1"/>
    </source>
</evidence>
<dbReference type="GO" id="GO:0016746">
    <property type="term" value="F:acyltransferase activity"/>
    <property type="evidence" value="ECO:0007669"/>
    <property type="project" value="UniProtKB-KW"/>
</dbReference>
<reference evidence="5" key="1">
    <citation type="journal article" date="2019" name="Int. J. Syst. Evol. Microbiol.">
        <title>The Global Catalogue of Microorganisms (GCM) 10K type strain sequencing project: providing services to taxonomists for standard genome sequencing and annotation.</title>
        <authorList>
            <consortium name="The Broad Institute Genomics Platform"/>
            <consortium name="The Broad Institute Genome Sequencing Center for Infectious Disease"/>
            <person name="Wu L."/>
            <person name="Ma J."/>
        </authorList>
    </citation>
    <scope>NUCLEOTIDE SEQUENCE [LARGE SCALE GENOMIC DNA]</scope>
    <source>
        <strain evidence="5">S1</strain>
    </source>
</reference>
<dbReference type="InterPro" id="IPR050832">
    <property type="entry name" value="Bact_Acetyltransf"/>
</dbReference>
<dbReference type="EMBL" id="JBHTNU010000023">
    <property type="protein sequence ID" value="MFD1428418.1"/>
    <property type="molecule type" value="Genomic_DNA"/>
</dbReference>
<comment type="caution">
    <text evidence="4">The sequence shown here is derived from an EMBL/GenBank/DDBJ whole genome shotgun (WGS) entry which is preliminary data.</text>
</comment>
<evidence type="ECO:0000256" key="1">
    <source>
        <dbReference type="ARBA" id="ARBA00022679"/>
    </source>
</evidence>
<protein>
    <submittedName>
        <fullName evidence="4">GNAT family N-acetyltransferase</fullName>
        <ecNumber evidence="4">2.3.-.-</ecNumber>
    </submittedName>
</protein>
<dbReference type="PANTHER" id="PTHR43877">
    <property type="entry name" value="AMINOALKYLPHOSPHONATE N-ACETYLTRANSFERASE-RELATED-RELATED"/>
    <property type="match status" value="1"/>
</dbReference>
<accession>A0ABW4CEH3</accession>
<dbReference type="SUPFAM" id="SSF55729">
    <property type="entry name" value="Acyl-CoA N-acyltransferases (Nat)"/>
    <property type="match status" value="1"/>
</dbReference>
<keyword evidence="2 4" id="KW-0012">Acyltransferase</keyword>
<dbReference type="CDD" id="cd04301">
    <property type="entry name" value="NAT_SF"/>
    <property type="match status" value="1"/>
</dbReference>
<evidence type="ECO:0000313" key="5">
    <source>
        <dbReference type="Proteomes" id="UP001597282"/>
    </source>
</evidence>
<keyword evidence="5" id="KW-1185">Reference proteome</keyword>
<dbReference type="RefSeq" id="WP_380167297.1">
    <property type="nucleotide sequence ID" value="NZ_JBHTNU010000023.1"/>
</dbReference>
<sequence length="158" mass="18152">MRIGLAVPSEVESIKQHACQAMEEGTLYRTRRLSEERVQDLTEKVLERGGEHWVATEGEELLGWILIGPHRDFFSDEAIGFIYELYVFPDHRGKGLGEKLMKTALQQLQAKGYQEIRLNVFAGNPATHLYRKLGFTERQVMMGRQLVSNPYADNRNQT</sequence>
<proteinExistence type="predicted"/>